<name>A0A501XPV9_9SPHN</name>
<keyword evidence="1" id="KW-0732">Signal</keyword>
<reference evidence="2 3" key="1">
    <citation type="submission" date="2019-06" db="EMBL/GenBank/DDBJ databases">
        <authorList>
            <person name="Lee I."/>
            <person name="Jang G.I."/>
            <person name="Hwang C.Y."/>
        </authorList>
    </citation>
    <scope>NUCLEOTIDE SEQUENCE [LARGE SCALE GENOMIC DNA]</scope>
    <source>
        <strain evidence="2 3">PAMC 28131</strain>
    </source>
</reference>
<dbReference type="PANTHER" id="PTHR30203">
    <property type="entry name" value="OUTER MEMBRANE CATION EFFLUX PROTEIN"/>
    <property type="match status" value="1"/>
</dbReference>
<evidence type="ECO:0000313" key="2">
    <source>
        <dbReference type="EMBL" id="TPE62666.1"/>
    </source>
</evidence>
<feature type="chain" id="PRO_5021343887" evidence="1">
    <location>
        <begin position="18"/>
        <end position="403"/>
    </location>
</feature>
<dbReference type="OrthoDB" id="7452700at2"/>
<accession>A0A501XPV9</accession>
<comment type="caution">
    <text evidence="2">The sequence shown here is derived from an EMBL/GenBank/DDBJ whole genome shotgun (WGS) entry which is preliminary data.</text>
</comment>
<keyword evidence="3" id="KW-1185">Reference proteome</keyword>
<organism evidence="2 3">
    <name type="scientific">Sandaracinobacter neustonicus</name>
    <dbReference type="NCBI Taxonomy" id="1715348"/>
    <lineage>
        <taxon>Bacteria</taxon>
        <taxon>Pseudomonadati</taxon>
        <taxon>Pseudomonadota</taxon>
        <taxon>Alphaproteobacteria</taxon>
        <taxon>Sphingomonadales</taxon>
        <taxon>Sphingosinicellaceae</taxon>
        <taxon>Sandaracinobacter</taxon>
    </lineage>
</organism>
<dbReference type="GO" id="GO:0015562">
    <property type="term" value="F:efflux transmembrane transporter activity"/>
    <property type="evidence" value="ECO:0007669"/>
    <property type="project" value="InterPro"/>
</dbReference>
<evidence type="ECO:0000313" key="3">
    <source>
        <dbReference type="Proteomes" id="UP000319897"/>
    </source>
</evidence>
<proteinExistence type="predicted"/>
<dbReference type="RefSeq" id="WP_140927438.1">
    <property type="nucleotide sequence ID" value="NZ_VFSU01000017.1"/>
</dbReference>
<dbReference type="SUPFAM" id="SSF56954">
    <property type="entry name" value="Outer membrane efflux proteins (OEP)"/>
    <property type="match status" value="1"/>
</dbReference>
<dbReference type="PANTHER" id="PTHR30203:SF24">
    <property type="entry name" value="BLR4935 PROTEIN"/>
    <property type="match status" value="1"/>
</dbReference>
<dbReference type="InterPro" id="IPR010131">
    <property type="entry name" value="MdtP/NodT-like"/>
</dbReference>
<dbReference type="Proteomes" id="UP000319897">
    <property type="component" value="Unassembled WGS sequence"/>
</dbReference>
<dbReference type="Gene3D" id="1.20.1600.10">
    <property type="entry name" value="Outer membrane efflux proteins (OEP)"/>
    <property type="match status" value="1"/>
</dbReference>
<feature type="signal peptide" evidence="1">
    <location>
        <begin position="1"/>
        <end position="17"/>
    </location>
</feature>
<dbReference type="EMBL" id="VFSU01000017">
    <property type="protein sequence ID" value="TPE62666.1"/>
    <property type="molecule type" value="Genomic_DNA"/>
</dbReference>
<dbReference type="AlphaFoldDB" id="A0A501XPV9"/>
<protein>
    <submittedName>
        <fullName evidence="2">TolC family protein</fullName>
    </submittedName>
</protein>
<sequence>MKWALLLLAGVSLPAFAGDLPSPELAARALLAHPTVAAATARVDAARAEGDALRAGPHEFTAGGNISRRDIDADGRYTEYDASLSRAFRLPGKAALDRRAGELGVDVVQNRMEDSRHQAALELGALWYDWLLAAELYRNAGRLVDNQQALVRATESRLKQRDAARLELEQAHAAHAFAMAQQADAAAARDRARTLLASRFPDLPLPVEPPPIQPPSVPDEGLDGLQRLIFERSHEIAAAGGEAERQSVLARRAAAERMADPSLGVRLFSERGGEEKGAGLTMSLPLGGGHRRALARQAVAEARAAESDFQEVKRGVTGNAAADVAEYRARESAWAASREAVTRAQQSATLAARGQQMGAIDLSDRLYAERQANEARAQELAARAAAARLILKLRIDAHTLWID</sequence>
<evidence type="ECO:0000256" key="1">
    <source>
        <dbReference type="SAM" id="SignalP"/>
    </source>
</evidence>
<gene>
    <name evidence="2" type="ORF">FJQ54_05630</name>
</gene>